<keyword evidence="2 5" id="KW-0812">Transmembrane</keyword>
<dbReference type="Gene3D" id="2.40.50.140">
    <property type="entry name" value="Nucleic acid-binding proteins"/>
    <property type="match status" value="1"/>
</dbReference>
<dbReference type="GeneID" id="99765276"/>
<dbReference type="PANTHER" id="PTHR33507">
    <property type="entry name" value="INNER MEMBRANE PROTEIN YBBJ"/>
    <property type="match status" value="1"/>
</dbReference>
<feature type="transmembrane region" description="Helical" evidence="5">
    <location>
        <begin position="52"/>
        <end position="70"/>
    </location>
</feature>
<organism evidence="7 8">
    <name type="scientific">Alloalcanivorax venustensis ISO4</name>
    <dbReference type="NCBI Taxonomy" id="1177184"/>
    <lineage>
        <taxon>Bacteria</taxon>
        <taxon>Pseudomonadati</taxon>
        <taxon>Pseudomonadota</taxon>
        <taxon>Gammaproteobacteria</taxon>
        <taxon>Oceanospirillales</taxon>
        <taxon>Alcanivoracaceae</taxon>
        <taxon>Alloalcanivorax</taxon>
    </lineage>
</organism>
<evidence type="ECO:0000256" key="1">
    <source>
        <dbReference type="ARBA" id="ARBA00004141"/>
    </source>
</evidence>
<evidence type="ECO:0000256" key="5">
    <source>
        <dbReference type="SAM" id="Phobius"/>
    </source>
</evidence>
<evidence type="ECO:0000256" key="4">
    <source>
        <dbReference type="ARBA" id="ARBA00023136"/>
    </source>
</evidence>
<comment type="caution">
    <text evidence="7">The sequence shown here is derived from an EMBL/GenBank/DDBJ whole genome shotgun (WGS) entry which is preliminary data.</text>
</comment>
<proteinExistence type="predicted"/>
<keyword evidence="8" id="KW-1185">Reference proteome</keyword>
<evidence type="ECO:0000256" key="2">
    <source>
        <dbReference type="ARBA" id="ARBA00022692"/>
    </source>
</evidence>
<keyword evidence="3 5" id="KW-1133">Transmembrane helix</keyword>
<protein>
    <recommendedName>
        <fullName evidence="6">NfeD-like C-terminal domain-containing protein</fullName>
    </recommendedName>
</protein>
<dbReference type="SUPFAM" id="SSF141322">
    <property type="entry name" value="NfeD domain-like"/>
    <property type="match status" value="1"/>
</dbReference>
<comment type="subcellular location">
    <subcellularLocation>
        <location evidence="1">Membrane</location>
        <topology evidence="1">Multi-pass membrane protein</topology>
    </subcellularLocation>
</comment>
<reference evidence="7 8" key="1">
    <citation type="submission" date="2012-09" db="EMBL/GenBank/DDBJ databases">
        <title>Genome Sequence of alkane-degrading Bacterium Alcanivorax venustensis ISO4.</title>
        <authorList>
            <person name="Lai Q."/>
            <person name="Shao Z."/>
        </authorList>
    </citation>
    <scope>NUCLEOTIDE SEQUENCE [LARGE SCALE GENOMIC DNA]</scope>
    <source>
        <strain evidence="7 8">ISO4</strain>
    </source>
</reference>
<name>A0ABS0AK58_9GAMM</name>
<gene>
    <name evidence="7" type="ORF">ISO4_03128</name>
</gene>
<dbReference type="InterPro" id="IPR002810">
    <property type="entry name" value="NfeD-like_C"/>
</dbReference>
<dbReference type="EMBL" id="ARXR01000050">
    <property type="protein sequence ID" value="MBF5054526.1"/>
    <property type="molecule type" value="Genomic_DNA"/>
</dbReference>
<dbReference type="InterPro" id="IPR012340">
    <property type="entry name" value="NA-bd_OB-fold"/>
</dbReference>
<keyword evidence="4 5" id="KW-0472">Membrane</keyword>
<evidence type="ECO:0000259" key="6">
    <source>
        <dbReference type="Pfam" id="PF01957"/>
    </source>
</evidence>
<sequence length="158" mass="17360">MPEYSYWIIFGLILIIGEFVVSGLVLIFLGLAAVIVGGLAYFGLINDLTWEITLFAVLSLALLAGARRFLRDWLFGKETQGRTSDDSAGLVGGRATVEADFVDGVGSVRYRGARWQAQSDQPLKAGQMVRISKHEGLWLTVQAWSDTSSTDQEKDSEQ</sequence>
<dbReference type="RefSeq" id="WP_067612209.1">
    <property type="nucleotide sequence ID" value="NZ_ARXR01000050.1"/>
</dbReference>
<dbReference type="InterPro" id="IPR052165">
    <property type="entry name" value="Membrane_assoc_protease"/>
</dbReference>
<dbReference type="Pfam" id="PF01957">
    <property type="entry name" value="NfeD"/>
    <property type="match status" value="1"/>
</dbReference>
<feature type="domain" description="NfeD-like C-terminal" evidence="6">
    <location>
        <begin position="89"/>
        <end position="141"/>
    </location>
</feature>
<dbReference type="PANTHER" id="PTHR33507:SF3">
    <property type="entry name" value="INNER MEMBRANE PROTEIN YBBJ"/>
    <property type="match status" value="1"/>
</dbReference>
<feature type="transmembrane region" description="Helical" evidence="5">
    <location>
        <begin position="7"/>
        <end position="40"/>
    </location>
</feature>
<evidence type="ECO:0000256" key="3">
    <source>
        <dbReference type="ARBA" id="ARBA00022989"/>
    </source>
</evidence>
<dbReference type="Proteomes" id="UP000644441">
    <property type="component" value="Unassembled WGS sequence"/>
</dbReference>
<evidence type="ECO:0000313" key="8">
    <source>
        <dbReference type="Proteomes" id="UP000644441"/>
    </source>
</evidence>
<accession>A0ABS0AK58</accession>
<evidence type="ECO:0000313" key="7">
    <source>
        <dbReference type="EMBL" id="MBF5054526.1"/>
    </source>
</evidence>